<feature type="transmembrane region" description="Helical" evidence="1">
    <location>
        <begin position="51"/>
        <end position="70"/>
    </location>
</feature>
<dbReference type="PANTHER" id="PTHR46895:SF1">
    <property type="entry name" value="G-PROTEIN COUPLED RECEPTORS FAMILY 1 PROFILE DOMAIN-CONTAINING PROTEIN"/>
    <property type="match status" value="1"/>
</dbReference>
<keyword evidence="1" id="KW-0812">Transmembrane</keyword>
<dbReference type="EMBL" id="CATQJL010000112">
    <property type="protein sequence ID" value="CAJ0593843.1"/>
    <property type="molecule type" value="Genomic_DNA"/>
</dbReference>
<organism evidence="2 3">
    <name type="scientific">Cylicocyclus nassatus</name>
    <name type="common">Nematode worm</name>
    <dbReference type="NCBI Taxonomy" id="53992"/>
    <lineage>
        <taxon>Eukaryota</taxon>
        <taxon>Metazoa</taxon>
        <taxon>Ecdysozoa</taxon>
        <taxon>Nematoda</taxon>
        <taxon>Chromadorea</taxon>
        <taxon>Rhabditida</taxon>
        <taxon>Rhabditina</taxon>
        <taxon>Rhabditomorpha</taxon>
        <taxon>Strongyloidea</taxon>
        <taxon>Strongylidae</taxon>
        <taxon>Cylicocyclus</taxon>
    </lineage>
</organism>
<keyword evidence="1" id="KW-1133">Transmembrane helix</keyword>
<feature type="transmembrane region" description="Helical" evidence="1">
    <location>
        <begin position="99"/>
        <end position="117"/>
    </location>
</feature>
<dbReference type="Gene3D" id="1.20.1070.10">
    <property type="entry name" value="Rhodopsin 7-helix transmembrane proteins"/>
    <property type="match status" value="1"/>
</dbReference>
<keyword evidence="1" id="KW-0472">Membrane</keyword>
<dbReference type="Proteomes" id="UP001176961">
    <property type="component" value="Unassembled WGS sequence"/>
</dbReference>
<feature type="transmembrane region" description="Helical" evidence="1">
    <location>
        <begin position="248"/>
        <end position="272"/>
    </location>
</feature>
<keyword evidence="3" id="KW-1185">Reference proteome</keyword>
<name>A0AA36GK30_CYLNA</name>
<comment type="caution">
    <text evidence="2">The sequence shown here is derived from an EMBL/GenBank/DDBJ whole genome shotgun (WGS) entry which is preliminary data.</text>
</comment>
<feature type="transmembrane region" description="Helical" evidence="1">
    <location>
        <begin position="278"/>
        <end position="300"/>
    </location>
</feature>
<reference evidence="2" key="1">
    <citation type="submission" date="2023-07" db="EMBL/GenBank/DDBJ databases">
        <authorList>
            <consortium name="CYATHOMIX"/>
        </authorList>
    </citation>
    <scope>NUCLEOTIDE SEQUENCE</scope>
    <source>
        <strain evidence="2">N/A</strain>
    </source>
</reference>
<evidence type="ECO:0000313" key="3">
    <source>
        <dbReference type="Proteomes" id="UP001176961"/>
    </source>
</evidence>
<accession>A0AA36GK30</accession>
<feature type="transmembrane region" description="Helical" evidence="1">
    <location>
        <begin position="17"/>
        <end position="39"/>
    </location>
</feature>
<evidence type="ECO:0000256" key="1">
    <source>
        <dbReference type="SAM" id="Phobius"/>
    </source>
</evidence>
<dbReference type="AlphaFoldDB" id="A0AA36GK30"/>
<sequence length="320" mass="36163">MSSQCERGPLTISTVDYWIQHIVFPLQVLVLGVVIYDIVRKTLSAQTRIVARANLLVLTILNVLIFGTMLPQSLGSFSWFFEEEAFRRFYHHSKIPVNALSNLLSAMEIFIALAICVECYLRSKSSSLAKCFELNGRYVIFLVITVVSSIALTAYHFVLYELDTAYKCNGTKLVVRIRLNTNSLRPAAIKFCNLTQAIVVIVIPCIVMILVNRKHANLLRRNVLLGTFNECRELFSVEDAVEQRKKKILTYLCVLTVCFVFSHLLSFLPFLYDLIPSLYDWGFAHVITVMNSVLITGKIVTLASCSKMCQELGHVGLASY</sequence>
<evidence type="ECO:0008006" key="4">
    <source>
        <dbReference type="Google" id="ProtNLM"/>
    </source>
</evidence>
<feature type="transmembrane region" description="Helical" evidence="1">
    <location>
        <begin position="138"/>
        <end position="158"/>
    </location>
</feature>
<gene>
    <name evidence="2" type="ORF">CYNAS_LOCUS5826</name>
</gene>
<proteinExistence type="predicted"/>
<evidence type="ECO:0000313" key="2">
    <source>
        <dbReference type="EMBL" id="CAJ0593843.1"/>
    </source>
</evidence>
<feature type="transmembrane region" description="Helical" evidence="1">
    <location>
        <begin position="188"/>
        <end position="211"/>
    </location>
</feature>
<protein>
    <recommendedName>
        <fullName evidence="4">G protein-coupled receptor</fullName>
    </recommendedName>
</protein>
<dbReference type="PANTHER" id="PTHR46895">
    <property type="entry name" value="PROTEIN CBG20548-RELATED"/>
    <property type="match status" value="1"/>
</dbReference>